<dbReference type="EMBL" id="AEAG01002964">
    <property type="protein sequence ID" value="EGH26864.1"/>
    <property type="molecule type" value="Genomic_DNA"/>
</dbReference>
<organism evidence="2 3">
    <name type="scientific">Pseudomonas amygdali pv. mori str. 301020</name>
    <dbReference type="NCBI Taxonomy" id="629261"/>
    <lineage>
        <taxon>Bacteria</taxon>
        <taxon>Pseudomonadati</taxon>
        <taxon>Pseudomonadota</taxon>
        <taxon>Gammaproteobacteria</taxon>
        <taxon>Pseudomonadales</taxon>
        <taxon>Pseudomonadaceae</taxon>
        <taxon>Pseudomonas</taxon>
        <taxon>Pseudomonas amygdali</taxon>
    </lineage>
</organism>
<evidence type="ECO:0000313" key="3">
    <source>
        <dbReference type="Proteomes" id="UP000003465"/>
    </source>
</evidence>
<dbReference type="Proteomes" id="UP000003465">
    <property type="component" value="Unassembled WGS sequence"/>
</dbReference>
<accession>A0A656GMQ4</accession>
<evidence type="ECO:0000313" key="2">
    <source>
        <dbReference type="EMBL" id="EGH26864.1"/>
    </source>
</evidence>
<dbReference type="AlphaFoldDB" id="A0A656GMQ4"/>
<sequence>SHLSSAPGTQIKYRSRVTNLPRNGEPRTRLSMGQHC</sequence>
<gene>
    <name evidence="2" type="ORF">PSYMO_37469</name>
</gene>
<evidence type="ECO:0000256" key="1">
    <source>
        <dbReference type="SAM" id="MobiDB-lite"/>
    </source>
</evidence>
<feature type="region of interest" description="Disordered" evidence="1">
    <location>
        <begin position="1"/>
        <end position="36"/>
    </location>
</feature>
<proteinExistence type="predicted"/>
<protein>
    <submittedName>
        <fullName evidence="2">Uncharacterized protein</fullName>
    </submittedName>
</protein>
<name>A0A656GMQ4_PSEA0</name>
<feature type="non-terminal residue" evidence="2">
    <location>
        <position position="36"/>
    </location>
</feature>
<feature type="non-terminal residue" evidence="2">
    <location>
        <position position="1"/>
    </location>
</feature>
<reference evidence="2 3" key="1">
    <citation type="journal article" date="2011" name="PLoS Pathog.">
        <title>Dynamic evolution of pathogenicity revealed by sequencing and comparative genomics of 19 Pseudomonas syringae isolates.</title>
        <authorList>
            <person name="Baltrus D.A."/>
            <person name="Nishimura M.T."/>
            <person name="Romanchuk A."/>
            <person name="Chang J.H."/>
            <person name="Mukhtar M.S."/>
            <person name="Cherkis K."/>
            <person name="Roach J."/>
            <person name="Grant S.R."/>
            <person name="Jones C.D."/>
            <person name="Dangl J.L."/>
        </authorList>
    </citation>
    <scope>NUCLEOTIDE SEQUENCE [LARGE SCALE GENOMIC DNA]</scope>
    <source>
        <strain evidence="2 3">301020</strain>
    </source>
</reference>
<comment type="caution">
    <text evidence="2">The sequence shown here is derived from an EMBL/GenBank/DDBJ whole genome shotgun (WGS) entry which is preliminary data.</text>
</comment>